<dbReference type="PROSITE" id="PS50048">
    <property type="entry name" value="ZN2_CY6_FUNGAL_2"/>
    <property type="match status" value="1"/>
</dbReference>
<reference evidence="3" key="1">
    <citation type="submission" date="2023-03" db="EMBL/GenBank/DDBJ databases">
        <title>Massive genome expansion in bonnet fungi (Mycena s.s.) driven by repeated elements and novel gene families across ecological guilds.</title>
        <authorList>
            <consortium name="Lawrence Berkeley National Laboratory"/>
            <person name="Harder C.B."/>
            <person name="Miyauchi S."/>
            <person name="Viragh M."/>
            <person name="Kuo A."/>
            <person name="Thoen E."/>
            <person name="Andreopoulos B."/>
            <person name="Lu D."/>
            <person name="Skrede I."/>
            <person name="Drula E."/>
            <person name="Henrissat B."/>
            <person name="Morin E."/>
            <person name="Kohler A."/>
            <person name="Barry K."/>
            <person name="LaButti K."/>
            <person name="Morin E."/>
            <person name="Salamov A."/>
            <person name="Lipzen A."/>
            <person name="Mereny Z."/>
            <person name="Hegedus B."/>
            <person name="Baldrian P."/>
            <person name="Stursova M."/>
            <person name="Weitz H."/>
            <person name="Taylor A."/>
            <person name="Grigoriev I.V."/>
            <person name="Nagy L.G."/>
            <person name="Martin F."/>
            <person name="Kauserud H."/>
        </authorList>
    </citation>
    <scope>NUCLEOTIDE SEQUENCE</scope>
    <source>
        <strain evidence="3">CBHHK173m</strain>
    </source>
</reference>
<dbReference type="GO" id="GO:0008270">
    <property type="term" value="F:zinc ion binding"/>
    <property type="evidence" value="ECO:0007669"/>
    <property type="project" value="InterPro"/>
</dbReference>
<accession>A0AAD6U8H7</accession>
<protein>
    <recommendedName>
        <fullName evidence="2">Zn(2)-C6 fungal-type domain-containing protein</fullName>
    </recommendedName>
</protein>
<dbReference type="SMART" id="SM00066">
    <property type="entry name" value="GAL4"/>
    <property type="match status" value="1"/>
</dbReference>
<dbReference type="SUPFAM" id="SSF57701">
    <property type="entry name" value="Zn2/Cys6 DNA-binding domain"/>
    <property type="match status" value="1"/>
</dbReference>
<feature type="compositionally biased region" description="Basic residues" evidence="1">
    <location>
        <begin position="343"/>
        <end position="352"/>
    </location>
</feature>
<gene>
    <name evidence="3" type="ORF">B0H15DRAFT_292091</name>
</gene>
<dbReference type="Gene3D" id="4.10.240.10">
    <property type="entry name" value="Zn(2)-C6 fungal-type DNA-binding domain"/>
    <property type="match status" value="1"/>
</dbReference>
<feature type="compositionally biased region" description="Basic and acidic residues" evidence="1">
    <location>
        <begin position="184"/>
        <end position="193"/>
    </location>
</feature>
<feature type="region of interest" description="Disordered" evidence="1">
    <location>
        <begin position="176"/>
        <end position="228"/>
    </location>
</feature>
<evidence type="ECO:0000313" key="3">
    <source>
        <dbReference type="EMBL" id="KAJ7088499.1"/>
    </source>
</evidence>
<dbReference type="Proteomes" id="UP001222325">
    <property type="component" value="Unassembled WGS sequence"/>
</dbReference>
<dbReference type="CDD" id="cd00067">
    <property type="entry name" value="GAL4"/>
    <property type="match status" value="1"/>
</dbReference>
<feature type="region of interest" description="Disordered" evidence="1">
    <location>
        <begin position="130"/>
        <end position="149"/>
    </location>
</feature>
<dbReference type="InterPro" id="IPR036864">
    <property type="entry name" value="Zn2-C6_fun-type_DNA-bd_sf"/>
</dbReference>
<dbReference type="GO" id="GO:0000981">
    <property type="term" value="F:DNA-binding transcription factor activity, RNA polymerase II-specific"/>
    <property type="evidence" value="ECO:0007669"/>
    <property type="project" value="InterPro"/>
</dbReference>
<keyword evidence="4" id="KW-1185">Reference proteome</keyword>
<dbReference type="InterPro" id="IPR001138">
    <property type="entry name" value="Zn2Cys6_DnaBD"/>
</dbReference>
<proteinExistence type="predicted"/>
<feature type="compositionally biased region" description="Low complexity" evidence="1">
    <location>
        <begin position="130"/>
        <end position="140"/>
    </location>
</feature>
<dbReference type="AlphaFoldDB" id="A0AAD6U8H7"/>
<feature type="domain" description="Zn(2)-C6 fungal-type" evidence="2">
    <location>
        <begin position="301"/>
        <end position="336"/>
    </location>
</feature>
<name>A0AAD6U8H7_9AGAR</name>
<comment type="caution">
    <text evidence="3">The sequence shown here is derived from an EMBL/GenBank/DDBJ whole genome shotgun (WGS) entry which is preliminary data.</text>
</comment>
<dbReference type="EMBL" id="JARJCN010000026">
    <property type="protein sequence ID" value="KAJ7088499.1"/>
    <property type="molecule type" value="Genomic_DNA"/>
</dbReference>
<organism evidence="3 4">
    <name type="scientific">Mycena belliarum</name>
    <dbReference type="NCBI Taxonomy" id="1033014"/>
    <lineage>
        <taxon>Eukaryota</taxon>
        <taxon>Fungi</taxon>
        <taxon>Dikarya</taxon>
        <taxon>Basidiomycota</taxon>
        <taxon>Agaricomycotina</taxon>
        <taxon>Agaricomycetes</taxon>
        <taxon>Agaricomycetidae</taxon>
        <taxon>Agaricales</taxon>
        <taxon>Marasmiineae</taxon>
        <taxon>Mycenaceae</taxon>
        <taxon>Mycena</taxon>
    </lineage>
</organism>
<evidence type="ECO:0000313" key="4">
    <source>
        <dbReference type="Proteomes" id="UP001222325"/>
    </source>
</evidence>
<feature type="region of interest" description="Disordered" evidence="1">
    <location>
        <begin position="338"/>
        <end position="366"/>
    </location>
</feature>
<sequence length="366" mass="40436">MNHVSVTLVSPTCTHSPTNQINGGQDGALCVDLLSLPPANNQMPALRDHRYAGEGMHGHYYSLRREESPPTRLSPAATSWPMPAPHTYPGSLDGWNGDDRAPSAPRALYASDYTAEPAMDPYTWQYPFESAASDDSSGSDVEPQYLDLPSHSRYEDRVAPYSYTLTNALDESAISPVYEPVDSEGSRSRKSSDDSSLGNHLEEPEPARPRTGRGQHPDSPHNLGPYAPHLGARTTSYYSYDILPAAPLPQPISSEPFGAPYLPIPYDIRNIAHLPTIAEMAGWPHEFPNCQRRLIKKQALACLFCRERKIGCCRPDSSEPPQACKQCLRRKIECEYPTESRRGTHPRTRNSKKSASADVEAGLPRI</sequence>
<evidence type="ECO:0000259" key="2">
    <source>
        <dbReference type="PROSITE" id="PS50048"/>
    </source>
</evidence>
<evidence type="ECO:0000256" key="1">
    <source>
        <dbReference type="SAM" id="MobiDB-lite"/>
    </source>
</evidence>
<dbReference type="PROSITE" id="PS00463">
    <property type="entry name" value="ZN2_CY6_FUNGAL_1"/>
    <property type="match status" value="1"/>
</dbReference>